<keyword evidence="3" id="KW-1185">Reference proteome</keyword>
<dbReference type="InterPro" id="IPR013728">
    <property type="entry name" value="BT_3987-like_N"/>
</dbReference>
<dbReference type="Gene3D" id="2.60.40.1740">
    <property type="entry name" value="hypothetical protein (bacova_03559)"/>
    <property type="match status" value="1"/>
</dbReference>
<sequence>MKGRNYKLSLLVIVPAMIIGACQKDINLPGIANDPMLYMPQSSRGTPFNAVEVVSREPGQKDTVYYRPYSAYLEGKELANQDIEVEFSIDHKKLDSLNVLELAAGRTAYELLPAGSYTEGTMKATIKKNERISSIQQFGINPKLLKEEKRYLVPISIKSVSPDLPVKSAFKTTYYQVSLTVPDFVSGTYTAGGMRNGDDYGTDPTKVRKTITKVANHTYDVNLIANLGPWCCSNKFTLKVNPADHTVLVSGHLEDAGNLLTNREGTVSTFDPATNTFVLFYNYSYYGFVAKMSETLKKL</sequence>
<dbReference type="Proteomes" id="UP000184287">
    <property type="component" value="Unassembled WGS sequence"/>
</dbReference>
<evidence type="ECO:0000313" key="2">
    <source>
        <dbReference type="EMBL" id="SHE63555.1"/>
    </source>
</evidence>
<gene>
    <name evidence="2" type="ORF">SAMN04488522_101766</name>
</gene>
<protein>
    <recommendedName>
        <fullName evidence="1">BT-3987-like N-terminal domain-containing protein</fullName>
    </recommendedName>
</protein>
<name>A0A1M4V3P1_9SPHI</name>
<reference evidence="3" key="1">
    <citation type="submission" date="2016-11" db="EMBL/GenBank/DDBJ databases">
        <authorList>
            <person name="Varghese N."/>
            <person name="Submissions S."/>
        </authorList>
    </citation>
    <scope>NUCLEOTIDE SEQUENCE [LARGE SCALE GENOMIC DNA]</scope>
    <source>
        <strain evidence="3">DSM 16990</strain>
    </source>
</reference>
<organism evidence="2 3">
    <name type="scientific">Pedobacter caeni</name>
    <dbReference type="NCBI Taxonomy" id="288992"/>
    <lineage>
        <taxon>Bacteria</taxon>
        <taxon>Pseudomonadati</taxon>
        <taxon>Bacteroidota</taxon>
        <taxon>Sphingobacteriia</taxon>
        <taxon>Sphingobacteriales</taxon>
        <taxon>Sphingobacteriaceae</taxon>
        <taxon>Pedobacter</taxon>
    </lineage>
</organism>
<accession>A0A1M4V3P1</accession>
<dbReference type="OrthoDB" id="1434826at2"/>
<evidence type="ECO:0000259" key="1">
    <source>
        <dbReference type="Pfam" id="PF08522"/>
    </source>
</evidence>
<feature type="domain" description="BT-3987-like N-terminal" evidence="1">
    <location>
        <begin position="57"/>
        <end position="162"/>
    </location>
</feature>
<dbReference type="PROSITE" id="PS51257">
    <property type="entry name" value="PROKAR_LIPOPROTEIN"/>
    <property type="match status" value="1"/>
</dbReference>
<proteinExistence type="predicted"/>
<dbReference type="AlphaFoldDB" id="A0A1M4V3P1"/>
<dbReference type="STRING" id="288992.SAMN04488522_101766"/>
<dbReference type="EMBL" id="FQUQ01000001">
    <property type="protein sequence ID" value="SHE63555.1"/>
    <property type="molecule type" value="Genomic_DNA"/>
</dbReference>
<evidence type="ECO:0000313" key="3">
    <source>
        <dbReference type="Proteomes" id="UP000184287"/>
    </source>
</evidence>
<dbReference type="Pfam" id="PF08522">
    <property type="entry name" value="BT_3987-like_N"/>
    <property type="match status" value="1"/>
</dbReference>
<dbReference type="RefSeq" id="WP_084528502.1">
    <property type="nucleotide sequence ID" value="NZ_FQUQ01000001.1"/>
</dbReference>